<dbReference type="EMBL" id="UFSM01000001">
    <property type="protein sequence ID" value="SUU88804.1"/>
    <property type="molecule type" value="Genomic_DNA"/>
</dbReference>
<gene>
    <name evidence="2" type="ORF">NCTC10684_02033</name>
</gene>
<dbReference type="SUPFAM" id="SSF54909">
    <property type="entry name" value="Dimeric alpha+beta barrel"/>
    <property type="match status" value="1"/>
</dbReference>
<dbReference type="PROSITE" id="PS51725">
    <property type="entry name" value="ABM"/>
    <property type="match status" value="1"/>
</dbReference>
<dbReference type="InterPro" id="IPR007138">
    <property type="entry name" value="ABM_dom"/>
</dbReference>
<dbReference type="RefSeq" id="WP_115731084.1">
    <property type="nucleotide sequence ID" value="NZ_BAAAVY010000019.1"/>
</dbReference>
<dbReference type="Proteomes" id="UP000254701">
    <property type="component" value="Unassembled WGS sequence"/>
</dbReference>
<name>A0A380WKX6_AMIAI</name>
<dbReference type="Pfam" id="PF03992">
    <property type="entry name" value="ABM"/>
    <property type="match status" value="1"/>
</dbReference>
<keyword evidence="2" id="KW-0503">Monooxygenase</keyword>
<dbReference type="OrthoDB" id="5518280at2"/>
<evidence type="ECO:0000259" key="1">
    <source>
        <dbReference type="PROSITE" id="PS51725"/>
    </source>
</evidence>
<evidence type="ECO:0000313" key="2">
    <source>
        <dbReference type="EMBL" id="SUU88804.1"/>
    </source>
</evidence>
<sequence length="98" mass="10331">MYGLIGKMRARTGKRDELLGILLDSSGAMPGCLSYVIAKDPADADAIWISEVWDSSASHKASLQLPEVQAAISRAMPIIAGFETSIETEPVGGLGLGR</sequence>
<evidence type="ECO:0000313" key="3">
    <source>
        <dbReference type="Proteomes" id="UP000254701"/>
    </source>
</evidence>
<reference evidence="2 3" key="1">
    <citation type="submission" date="2018-06" db="EMBL/GenBank/DDBJ databases">
        <authorList>
            <consortium name="Pathogen Informatics"/>
            <person name="Doyle S."/>
        </authorList>
    </citation>
    <scope>NUCLEOTIDE SEQUENCE [LARGE SCALE GENOMIC DNA]</scope>
    <source>
        <strain evidence="2 3">NCTC10684</strain>
    </source>
</reference>
<dbReference type="GO" id="GO:0004497">
    <property type="term" value="F:monooxygenase activity"/>
    <property type="evidence" value="ECO:0007669"/>
    <property type="project" value="UniProtKB-KW"/>
</dbReference>
<organism evidence="2 3">
    <name type="scientific">Aminobacter aminovorans</name>
    <name type="common">Chelatobacter heintzii</name>
    <dbReference type="NCBI Taxonomy" id="83263"/>
    <lineage>
        <taxon>Bacteria</taxon>
        <taxon>Pseudomonadati</taxon>
        <taxon>Pseudomonadota</taxon>
        <taxon>Alphaproteobacteria</taxon>
        <taxon>Hyphomicrobiales</taxon>
        <taxon>Phyllobacteriaceae</taxon>
        <taxon>Aminobacter</taxon>
    </lineage>
</organism>
<protein>
    <submittedName>
        <fullName evidence="2">Antibiotic biosynthesis monooxygenase</fullName>
    </submittedName>
</protein>
<keyword evidence="2" id="KW-0560">Oxidoreductase</keyword>
<dbReference type="AlphaFoldDB" id="A0A380WKX6"/>
<feature type="domain" description="ABM" evidence="1">
    <location>
        <begin position="2"/>
        <end position="87"/>
    </location>
</feature>
<proteinExistence type="predicted"/>
<dbReference type="Gene3D" id="3.30.70.100">
    <property type="match status" value="1"/>
</dbReference>
<dbReference type="InterPro" id="IPR011008">
    <property type="entry name" value="Dimeric_a/b-barrel"/>
</dbReference>
<accession>A0A380WKX6</accession>